<reference evidence="4 5" key="1">
    <citation type="submission" date="2019-07" db="EMBL/GenBank/DDBJ databases">
        <title>Whole genome shotgun sequence of Cellulomonas persica NBRC 101101.</title>
        <authorList>
            <person name="Hosoyama A."/>
            <person name="Uohara A."/>
            <person name="Ohji S."/>
            <person name="Ichikawa N."/>
        </authorList>
    </citation>
    <scope>NUCLEOTIDE SEQUENCE [LARGE SCALE GENOMIC DNA]</scope>
    <source>
        <strain evidence="4 5">NBRC 101101</strain>
    </source>
</reference>
<feature type="domain" description="HTH merR-type" evidence="3">
    <location>
        <begin position="52"/>
        <end position="121"/>
    </location>
</feature>
<dbReference type="Pfam" id="PF13411">
    <property type="entry name" value="MerR_1"/>
    <property type="match status" value="1"/>
</dbReference>
<evidence type="ECO:0000313" key="4">
    <source>
        <dbReference type="EMBL" id="GEK18204.1"/>
    </source>
</evidence>
<evidence type="ECO:0000256" key="1">
    <source>
        <dbReference type="ARBA" id="ARBA00023125"/>
    </source>
</evidence>
<accession>A0A510UU41</accession>
<dbReference type="AlphaFoldDB" id="A0A510UU41"/>
<dbReference type="InterPro" id="IPR000551">
    <property type="entry name" value="MerR-type_HTH_dom"/>
</dbReference>
<name>A0A510UU41_9CELL</name>
<evidence type="ECO:0000256" key="2">
    <source>
        <dbReference type="SAM" id="MobiDB-lite"/>
    </source>
</evidence>
<dbReference type="EMBL" id="BJUA01000008">
    <property type="protein sequence ID" value="GEK18204.1"/>
    <property type="molecule type" value="Genomic_DNA"/>
</dbReference>
<dbReference type="GO" id="GO:0003700">
    <property type="term" value="F:DNA-binding transcription factor activity"/>
    <property type="evidence" value="ECO:0007669"/>
    <property type="project" value="InterPro"/>
</dbReference>
<feature type="region of interest" description="Disordered" evidence="2">
    <location>
        <begin position="17"/>
        <end position="39"/>
    </location>
</feature>
<keyword evidence="1" id="KW-0238">DNA-binding</keyword>
<organism evidence="4 5">
    <name type="scientific">Cellulomonas persica</name>
    <dbReference type="NCBI Taxonomy" id="76861"/>
    <lineage>
        <taxon>Bacteria</taxon>
        <taxon>Bacillati</taxon>
        <taxon>Actinomycetota</taxon>
        <taxon>Actinomycetes</taxon>
        <taxon>Micrococcales</taxon>
        <taxon>Cellulomonadaceae</taxon>
        <taxon>Cellulomonas</taxon>
    </lineage>
</organism>
<sequence length="355" mass="36819">MTRSELPRAILTRSGWQNRAMTLSPDDGSVVPEHDDGDPTPEVAAPVHHAAPLTVAAVAARLGVAPATLRTWDRRYGLGPSERSAGSHRRYSVADVERLLVMRRLTLDGVAPGDAARIASVADVDVPAAGTGRRAAVSPVRGRAVAAAVVGTPTALVDAALEDDAATCRAIVSLAHGAGTQELERWWTELLEPALTELSRRTVVDRPGADAALTVRAAAVDALRDWLPPAPRGGGVVLVLVPGGQERPLLVHALAAALVAAGIDARAVGGPTSVHHALELVVMTRPGAVVTVSRRADVDLSHVAEIARAHPSLAQFVMLPDGATDVPAGSSVARSRTFRGLLHEVLAVAVRAPNG</sequence>
<dbReference type="GO" id="GO:0003677">
    <property type="term" value="F:DNA binding"/>
    <property type="evidence" value="ECO:0007669"/>
    <property type="project" value="UniProtKB-KW"/>
</dbReference>
<dbReference type="PANTHER" id="PTHR30204:SF97">
    <property type="entry name" value="MERR FAMILY REGULATORY PROTEIN"/>
    <property type="match status" value="1"/>
</dbReference>
<dbReference type="SUPFAM" id="SSF46955">
    <property type="entry name" value="Putative DNA-binding domain"/>
    <property type="match status" value="1"/>
</dbReference>
<dbReference type="InterPro" id="IPR009061">
    <property type="entry name" value="DNA-bd_dom_put_sf"/>
</dbReference>
<dbReference type="PANTHER" id="PTHR30204">
    <property type="entry name" value="REDOX-CYCLING DRUG-SENSING TRANSCRIPTIONAL ACTIVATOR SOXR"/>
    <property type="match status" value="1"/>
</dbReference>
<dbReference type="InterPro" id="IPR047057">
    <property type="entry name" value="MerR_fam"/>
</dbReference>
<evidence type="ECO:0000313" key="5">
    <source>
        <dbReference type="Proteomes" id="UP000321386"/>
    </source>
</evidence>
<comment type="caution">
    <text evidence="4">The sequence shown here is derived from an EMBL/GenBank/DDBJ whole genome shotgun (WGS) entry which is preliminary data.</text>
</comment>
<dbReference type="PROSITE" id="PS50937">
    <property type="entry name" value="HTH_MERR_2"/>
    <property type="match status" value="1"/>
</dbReference>
<proteinExistence type="predicted"/>
<gene>
    <name evidence="4" type="ORF">CPE01_19370</name>
</gene>
<dbReference type="Gene3D" id="1.10.1660.10">
    <property type="match status" value="1"/>
</dbReference>
<keyword evidence="5" id="KW-1185">Reference proteome</keyword>
<protein>
    <recommendedName>
        <fullName evidence="3">HTH merR-type domain-containing protein</fullName>
    </recommendedName>
</protein>
<dbReference type="Proteomes" id="UP000321386">
    <property type="component" value="Unassembled WGS sequence"/>
</dbReference>
<dbReference type="CDD" id="cd01104">
    <property type="entry name" value="HTH_MlrA-CarA"/>
    <property type="match status" value="1"/>
</dbReference>
<evidence type="ECO:0000259" key="3">
    <source>
        <dbReference type="PROSITE" id="PS50937"/>
    </source>
</evidence>
<dbReference type="SMART" id="SM00422">
    <property type="entry name" value="HTH_MERR"/>
    <property type="match status" value="1"/>
</dbReference>